<evidence type="ECO:0000259" key="14">
    <source>
        <dbReference type="Pfam" id="PF00485"/>
    </source>
</evidence>
<comment type="subcellular location">
    <subcellularLocation>
        <location evidence="2 13">Cytoplasm</location>
    </subcellularLocation>
</comment>
<evidence type="ECO:0000256" key="3">
    <source>
        <dbReference type="ARBA" id="ARBA00005225"/>
    </source>
</evidence>
<name>A0AAT9G422_9ENTR</name>
<dbReference type="SUPFAM" id="SSF52540">
    <property type="entry name" value="P-loop containing nucleoside triphosphate hydrolases"/>
    <property type="match status" value="1"/>
</dbReference>
<protein>
    <recommendedName>
        <fullName evidence="6 13">Pantothenate kinase</fullName>
        <ecNumber evidence="5 13">2.7.1.33</ecNumber>
    </recommendedName>
</protein>
<keyword evidence="7 13" id="KW-0963">Cytoplasm</keyword>
<comment type="pathway">
    <text evidence="3 13">Cofactor biosynthesis; coenzyme A biosynthesis; CoA from (R)-pantothenate: step 1/5.</text>
</comment>
<dbReference type="InterPro" id="IPR006083">
    <property type="entry name" value="PRK/URK"/>
</dbReference>
<organism evidence="15">
    <name type="scientific">Candidatus Aschnera chinzeii</name>
    <dbReference type="NCBI Taxonomy" id="1485666"/>
    <lineage>
        <taxon>Bacteria</taxon>
        <taxon>Pseudomonadati</taxon>
        <taxon>Pseudomonadota</taxon>
        <taxon>Gammaproteobacteria</taxon>
        <taxon>Enterobacterales</taxon>
        <taxon>Enterobacteriaceae</taxon>
        <taxon>Candidatus Aschnera</taxon>
    </lineage>
</organism>
<evidence type="ECO:0000256" key="9">
    <source>
        <dbReference type="ARBA" id="ARBA00022741"/>
    </source>
</evidence>
<dbReference type="GO" id="GO:0005737">
    <property type="term" value="C:cytoplasm"/>
    <property type="evidence" value="ECO:0007669"/>
    <property type="project" value="UniProtKB-SubCell"/>
</dbReference>
<dbReference type="Pfam" id="PF00485">
    <property type="entry name" value="PRK"/>
    <property type="match status" value="1"/>
</dbReference>
<reference evidence="15" key="1">
    <citation type="journal article" date="2023" name="Front. Microbiol.">
        <title>Genome analysis of Candidatus Aschnera chinzeii, the bacterial endosymbiont of the blood-sucking bat fly Penicillidia jenynsii (Insecta: Diptera: Nycteribiidae).</title>
        <authorList>
            <person name="Koga R."/>
            <person name="Moriyama M."/>
            <person name="Nozaki T."/>
            <person name="Fukatsu T."/>
        </authorList>
    </citation>
    <scope>NUCLEOTIDE SEQUENCE</scope>
    <source>
        <strain evidence="15">Kw-01</strain>
    </source>
</reference>
<keyword evidence="11" id="KW-0067">ATP-binding</keyword>
<dbReference type="GO" id="GO:0015937">
    <property type="term" value="P:coenzyme A biosynthetic process"/>
    <property type="evidence" value="ECO:0007669"/>
    <property type="project" value="UniProtKB-KW"/>
</dbReference>
<dbReference type="AlphaFoldDB" id="A0AAT9G422"/>
<reference evidence="15" key="2">
    <citation type="submission" date="2023-10" db="EMBL/GenBank/DDBJ databases">
        <authorList>
            <person name="Koga R."/>
            <person name="Fukatsu T."/>
        </authorList>
    </citation>
    <scope>NUCLEOTIDE SEQUENCE</scope>
    <source>
        <strain evidence="15">Kw-01</strain>
    </source>
</reference>
<dbReference type="EC" id="2.7.1.33" evidence="5 13"/>
<dbReference type="EMBL" id="AP028961">
    <property type="protein sequence ID" value="BET44468.1"/>
    <property type="molecule type" value="Genomic_DNA"/>
</dbReference>
<keyword evidence="8" id="KW-0808">Transferase</keyword>
<dbReference type="GO" id="GO:0004594">
    <property type="term" value="F:pantothenate kinase activity"/>
    <property type="evidence" value="ECO:0007669"/>
    <property type="project" value="UniProtKB-EC"/>
</dbReference>
<comment type="catalytic activity">
    <reaction evidence="1 13">
        <text>(R)-pantothenate + ATP = (R)-4'-phosphopantothenate + ADP + H(+)</text>
        <dbReference type="Rhea" id="RHEA:16373"/>
        <dbReference type="ChEBI" id="CHEBI:10986"/>
        <dbReference type="ChEBI" id="CHEBI:15378"/>
        <dbReference type="ChEBI" id="CHEBI:29032"/>
        <dbReference type="ChEBI" id="CHEBI:30616"/>
        <dbReference type="ChEBI" id="CHEBI:456216"/>
        <dbReference type="EC" id="2.7.1.33"/>
    </reaction>
</comment>
<evidence type="ECO:0000256" key="5">
    <source>
        <dbReference type="ARBA" id="ARBA00012102"/>
    </source>
</evidence>
<keyword evidence="9" id="KW-0547">Nucleotide-binding</keyword>
<evidence type="ECO:0000256" key="12">
    <source>
        <dbReference type="ARBA" id="ARBA00022993"/>
    </source>
</evidence>
<evidence type="ECO:0000256" key="7">
    <source>
        <dbReference type="ARBA" id="ARBA00022490"/>
    </source>
</evidence>
<evidence type="ECO:0000256" key="11">
    <source>
        <dbReference type="ARBA" id="ARBA00022840"/>
    </source>
</evidence>
<sequence>MINVFGVKIDKNLFPLFKLLILYINSFFLKQNISYTLLGIKKQKIPYVIGITGSVSAGKTTTAKLLQLLLTNYFRCYKINIIATDGFLYPNKTLIKYGIMAKKGFPQSYNLKNLLQLLYDIKSGVDTLCIPIYSHILYDIIPDKQQIIKNPDILIIEGLNILQNNLLNVCKQIHTSGFIDFSIYIDAHENLLKLWYVDRFLKFCRQSIYNSSSYFHRYSKLETTELINIAQYIWNTINMVNLYNNILPTKNMASLIITKGINHTIINMQLKK</sequence>
<gene>
    <name evidence="15" type="primary">coaA</name>
    <name evidence="15" type="ORF">ACHINZ_1380</name>
</gene>
<proteinExistence type="inferred from homology"/>
<feature type="domain" description="Phosphoribulokinase/uridine kinase" evidence="14">
    <location>
        <begin position="48"/>
        <end position="197"/>
    </location>
</feature>
<dbReference type="PANTHER" id="PTHR10285">
    <property type="entry name" value="URIDINE KINASE"/>
    <property type="match status" value="1"/>
</dbReference>
<evidence type="ECO:0000256" key="6">
    <source>
        <dbReference type="ARBA" id="ARBA00015080"/>
    </source>
</evidence>
<accession>A0AAT9G422</accession>
<dbReference type="NCBIfam" id="TIGR00554">
    <property type="entry name" value="panK_bact"/>
    <property type="match status" value="1"/>
</dbReference>
<evidence type="ECO:0000256" key="8">
    <source>
        <dbReference type="ARBA" id="ARBA00022679"/>
    </source>
</evidence>
<dbReference type="InterPro" id="IPR027417">
    <property type="entry name" value="P-loop_NTPase"/>
</dbReference>
<evidence type="ECO:0000256" key="10">
    <source>
        <dbReference type="ARBA" id="ARBA00022777"/>
    </source>
</evidence>
<comment type="similarity">
    <text evidence="4 13">Belongs to the prokaryotic pantothenate kinase family.</text>
</comment>
<evidence type="ECO:0000256" key="4">
    <source>
        <dbReference type="ARBA" id="ARBA00006087"/>
    </source>
</evidence>
<evidence type="ECO:0000313" key="15">
    <source>
        <dbReference type="EMBL" id="BET44468.1"/>
    </source>
</evidence>
<evidence type="ECO:0000256" key="13">
    <source>
        <dbReference type="RuleBase" id="RU003530"/>
    </source>
</evidence>
<dbReference type="InterPro" id="IPR004566">
    <property type="entry name" value="PanK"/>
</dbReference>
<dbReference type="PIRSF" id="PIRSF000545">
    <property type="entry name" value="Pantothenate_kin"/>
    <property type="match status" value="1"/>
</dbReference>
<evidence type="ECO:0000256" key="2">
    <source>
        <dbReference type="ARBA" id="ARBA00004496"/>
    </source>
</evidence>
<keyword evidence="10 15" id="KW-0418">Kinase</keyword>
<dbReference type="Gene3D" id="3.40.50.300">
    <property type="entry name" value="P-loop containing nucleotide triphosphate hydrolases"/>
    <property type="match status" value="1"/>
</dbReference>
<keyword evidence="12 13" id="KW-0173">Coenzyme A biosynthesis</keyword>
<dbReference type="GO" id="GO:0005524">
    <property type="term" value="F:ATP binding"/>
    <property type="evidence" value="ECO:0007669"/>
    <property type="project" value="UniProtKB-KW"/>
</dbReference>
<evidence type="ECO:0000256" key="1">
    <source>
        <dbReference type="ARBA" id="ARBA00001206"/>
    </source>
</evidence>